<dbReference type="AlphaFoldDB" id="X8BIF5"/>
<organism evidence="2">
    <name type="scientific">Mycobacterium xenopi 4042</name>
    <dbReference type="NCBI Taxonomy" id="1299334"/>
    <lineage>
        <taxon>Bacteria</taxon>
        <taxon>Bacillati</taxon>
        <taxon>Actinomycetota</taxon>
        <taxon>Actinomycetes</taxon>
        <taxon>Mycobacteriales</taxon>
        <taxon>Mycobacteriaceae</taxon>
        <taxon>Mycobacterium</taxon>
    </lineage>
</organism>
<reference evidence="2" key="1">
    <citation type="submission" date="2014-01" db="EMBL/GenBank/DDBJ databases">
        <authorList>
            <person name="Brown-Elliot B."/>
            <person name="Wallace R."/>
            <person name="Lenaerts A."/>
            <person name="Ordway D."/>
            <person name="DeGroote M.A."/>
            <person name="Parker T."/>
            <person name="Sizemore C."/>
            <person name="Tallon L.J."/>
            <person name="Sadzewicz L.K."/>
            <person name="Sengamalay N."/>
            <person name="Fraser C.M."/>
            <person name="Hine E."/>
            <person name="Shefchek K.A."/>
            <person name="Das S.P."/>
            <person name="Tettelin H."/>
        </authorList>
    </citation>
    <scope>NUCLEOTIDE SEQUENCE [LARGE SCALE GENOMIC DNA]</scope>
    <source>
        <strain evidence="2">4042</strain>
    </source>
</reference>
<evidence type="ECO:0000313" key="2">
    <source>
        <dbReference type="EMBL" id="EUA43882.1"/>
    </source>
</evidence>
<dbReference type="PATRIC" id="fig|1299334.3.peg.3859"/>
<comment type="caution">
    <text evidence="2">The sequence shown here is derived from an EMBL/GenBank/DDBJ whole genome shotgun (WGS) entry which is preliminary data.</text>
</comment>
<name>X8BIF5_MYCXE</name>
<sequence>MDSAAADWAGSGLAYLTGPADGPPDFSRAGVLAKARHVTAEIARLLGVDTDAATILAGRAALLGLTRQGRVSAGGPRGSCPAPTAGARSRCRAPTTRPRCPRCCKSTPSPQTRGRRWRHGPQHIPATPWSPAPNCSTSPPRH</sequence>
<feature type="compositionally biased region" description="Polar residues" evidence="1">
    <location>
        <begin position="133"/>
        <end position="142"/>
    </location>
</feature>
<dbReference type="EMBL" id="JAOB01000040">
    <property type="protein sequence ID" value="EUA43882.1"/>
    <property type="molecule type" value="Genomic_DNA"/>
</dbReference>
<accession>X8BIF5</accession>
<proteinExistence type="predicted"/>
<gene>
    <name evidence="2" type="ORF">I553_8216</name>
</gene>
<feature type="region of interest" description="Disordered" evidence="1">
    <location>
        <begin position="69"/>
        <end position="142"/>
    </location>
</feature>
<protein>
    <submittedName>
        <fullName evidence="2">Uncharacterized protein</fullName>
    </submittedName>
</protein>
<feature type="compositionally biased region" description="Low complexity" evidence="1">
    <location>
        <begin position="92"/>
        <end position="110"/>
    </location>
</feature>
<evidence type="ECO:0000256" key="1">
    <source>
        <dbReference type="SAM" id="MobiDB-lite"/>
    </source>
</evidence>